<accession>A0A1E7FY60</accession>
<feature type="compositionally biased region" description="Low complexity" evidence="1">
    <location>
        <begin position="10"/>
        <end position="20"/>
    </location>
</feature>
<feature type="compositionally biased region" description="Basic residues" evidence="1">
    <location>
        <begin position="102"/>
        <end position="111"/>
    </location>
</feature>
<organism evidence="2 3">
    <name type="scientific">Fragilariopsis cylindrus CCMP1102</name>
    <dbReference type="NCBI Taxonomy" id="635003"/>
    <lineage>
        <taxon>Eukaryota</taxon>
        <taxon>Sar</taxon>
        <taxon>Stramenopiles</taxon>
        <taxon>Ochrophyta</taxon>
        <taxon>Bacillariophyta</taxon>
        <taxon>Bacillariophyceae</taxon>
        <taxon>Bacillariophycidae</taxon>
        <taxon>Bacillariales</taxon>
        <taxon>Bacillariaceae</taxon>
        <taxon>Fragilariopsis</taxon>
    </lineage>
</organism>
<evidence type="ECO:0000256" key="1">
    <source>
        <dbReference type="SAM" id="MobiDB-lite"/>
    </source>
</evidence>
<dbReference type="EMBL" id="KV784353">
    <property type="protein sequence ID" value="OEU23075.1"/>
    <property type="molecule type" value="Genomic_DNA"/>
</dbReference>
<dbReference type="Proteomes" id="UP000095751">
    <property type="component" value="Unassembled WGS sequence"/>
</dbReference>
<feature type="compositionally biased region" description="Low complexity" evidence="1">
    <location>
        <begin position="85"/>
        <end position="94"/>
    </location>
</feature>
<dbReference type="InParanoid" id="A0A1E7FY60"/>
<feature type="region of interest" description="Disordered" evidence="1">
    <location>
        <begin position="1"/>
        <end position="58"/>
    </location>
</feature>
<dbReference type="AlphaFoldDB" id="A0A1E7FY60"/>
<sequence>MQLVVPVEDSSSGSAASTTSNRCSAGRLTATRAVGTNTNINQNLDNNNSSNNNDDDDILSDELRDQFETMKSVWRQARRGDGDGSSSSSNSNNSEDTETKERRRARVRKDLKRKERETALDTAIKVDDEINQWRNGIADLEALLAAEDSELDEDDELVVGQQHGPPGVREIAFVVRNNHNNNMNNNNNRLQQHHHPPAFPFLPPMIPPEGGLFDDEDNE</sequence>
<dbReference type="KEGG" id="fcy:FRACYDRAFT_259294"/>
<evidence type="ECO:0000313" key="3">
    <source>
        <dbReference type="Proteomes" id="UP000095751"/>
    </source>
</evidence>
<proteinExistence type="predicted"/>
<feature type="region of interest" description="Disordered" evidence="1">
    <location>
        <begin position="76"/>
        <end position="116"/>
    </location>
</feature>
<reference evidence="2 3" key="1">
    <citation type="submission" date="2016-09" db="EMBL/GenBank/DDBJ databases">
        <title>Extensive genetic diversity and differential bi-allelic expression allows diatom success in the polar Southern Ocean.</title>
        <authorList>
            <consortium name="DOE Joint Genome Institute"/>
            <person name="Mock T."/>
            <person name="Otillar R.P."/>
            <person name="Strauss J."/>
            <person name="Dupont C."/>
            <person name="Frickenhaus S."/>
            <person name="Maumus F."/>
            <person name="Mcmullan M."/>
            <person name="Sanges R."/>
            <person name="Schmutz J."/>
            <person name="Toseland A."/>
            <person name="Valas R."/>
            <person name="Veluchamy A."/>
            <person name="Ward B.J."/>
            <person name="Allen A."/>
            <person name="Barry K."/>
            <person name="Falciatore A."/>
            <person name="Ferrante M."/>
            <person name="Fortunato A.E."/>
            <person name="Gloeckner G."/>
            <person name="Gruber A."/>
            <person name="Hipkin R."/>
            <person name="Janech M."/>
            <person name="Kroth P."/>
            <person name="Leese F."/>
            <person name="Lindquist E."/>
            <person name="Lyon B.R."/>
            <person name="Martin J."/>
            <person name="Mayer C."/>
            <person name="Parker M."/>
            <person name="Quesneville H."/>
            <person name="Raymond J."/>
            <person name="Uhlig C."/>
            <person name="Valentin K.U."/>
            <person name="Worden A.Z."/>
            <person name="Armbrust E.V."/>
            <person name="Bowler C."/>
            <person name="Green B."/>
            <person name="Moulton V."/>
            <person name="Van Oosterhout C."/>
            <person name="Grigoriev I."/>
        </authorList>
    </citation>
    <scope>NUCLEOTIDE SEQUENCE [LARGE SCALE GENOMIC DNA]</scope>
    <source>
        <strain evidence="2 3">CCMP1102</strain>
    </source>
</reference>
<evidence type="ECO:0000313" key="2">
    <source>
        <dbReference type="EMBL" id="OEU23075.1"/>
    </source>
</evidence>
<protein>
    <submittedName>
        <fullName evidence="2">Uncharacterized protein</fullName>
    </submittedName>
</protein>
<feature type="compositionally biased region" description="Low complexity" evidence="1">
    <location>
        <begin position="36"/>
        <end position="52"/>
    </location>
</feature>
<keyword evidence="3" id="KW-1185">Reference proteome</keyword>
<gene>
    <name evidence="2" type="ORF">FRACYDRAFT_259294</name>
</gene>
<name>A0A1E7FY60_9STRA</name>